<keyword evidence="2" id="KW-1185">Reference proteome</keyword>
<dbReference type="RefSeq" id="WP_190993270.1">
    <property type="nucleotide sequence ID" value="NZ_JACOIK010000003.1"/>
</dbReference>
<evidence type="ECO:0000313" key="2">
    <source>
        <dbReference type="Proteomes" id="UP000602759"/>
    </source>
</evidence>
<evidence type="ECO:0008006" key="3">
    <source>
        <dbReference type="Google" id="ProtNLM"/>
    </source>
</evidence>
<sequence>MQNSTTCFRIAEHVVALTHPPEIALSDWLPSFKDFVIDCSQDLPTVKVAFVYGKASEVEDSRLLSDASPIWIDRFWLEESADAYCCTIKSEDGCCSWEMLSSKDFRYARIFASGRHPEESSILNWMLMVTYGQAVLSFSTILLHASVIEQDGQGYAFLGKSGTGKSTHSRLWLTHIPNAALLNDDNPAIRMEQDGTVMIYGTPWSGKTPCYKNQGVPLKGLVRLKQGPVNEWKSVRGAEALMTILPSCTAIRWNRQLYNGMVNHLEKVVANVRIGQLTCLPDRAAAQLCYQKLTHHKNK</sequence>
<gene>
    <name evidence="1" type="ORF">H8B06_05360</name>
</gene>
<organism evidence="1 2">
    <name type="scientific">Sphingobacterium micropteri</name>
    <dbReference type="NCBI Taxonomy" id="2763501"/>
    <lineage>
        <taxon>Bacteria</taxon>
        <taxon>Pseudomonadati</taxon>
        <taxon>Bacteroidota</taxon>
        <taxon>Sphingobacteriia</taxon>
        <taxon>Sphingobacteriales</taxon>
        <taxon>Sphingobacteriaceae</taxon>
        <taxon>Sphingobacterium</taxon>
    </lineage>
</organism>
<dbReference type="Gene3D" id="3.40.50.300">
    <property type="entry name" value="P-loop containing nucleotide triphosphate hydrolases"/>
    <property type="match status" value="1"/>
</dbReference>
<protein>
    <recommendedName>
        <fullName evidence="3">Phosphoenolpyruvate carboxykinase</fullName>
    </recommendedName>
</protein>
<dbReference type="Proteomes" id="UP000602759">
    <property type="component" value="Unassembled WGS sequence"/>
</dbReference>
<dbReference type="SUPFAM" id="SSF53795">
    <property type="entry name" value="PEP carboxykinase-like"/>
    <property type="match status" value="1"/>
</dbReference>
<reference evidence="1 2" key="1">
    <citation type="submission" date="2020-08" db="EMBL/GenBank/DDBJ databases">
        <title>Sphingobacterium sp. DN00404 isolated from aquaculture water.</title>
        <authorList>
            <person name="Zhang M."/>
        </authorList>
    </citation>
    <scope>NUCLEOTIDE SEQUENCE [LARGE SCALE GENOMIC DNA]</scope>
    <source>
        <strain evidence="1 2">DN00404</strain>
    </source>
</reference>
<dbReference type="EMBL" id="JACOIK010000003">
    <property type="protein sequence ID" value="MBD1432246.1"/>
    <property type="molecule type" value="Genomic_DNA"/>
</dbReference>
<comment type="caution">
    <text evidence="1">The sequence shown here is derived from an EMBL/GenBank/DDBJ whole genome shotgun (WGS) entry which is preliminary data.</text>
</comment>
<proteinExistence type="predicted"/>
<dbReference type="InterPro" id="IPR027417">
    <property type="entry name" value="P-loop_NTPase"/>
</dbReference>
<name>A0ABR7YLZ8_9SPHI</name>
<accession>A0ABR7YLZ8</accession>
<evidence type="ECO:0000313" key="1">
    <source>
        <dbReference type="EMBL" id="MBD1432246.1"/>
    </source>
</evidence>